<sequence length="252" mass="28712">MNRRWILLRGLIRDQRHFEGFEKRLAEFTGDEVFCIDLPGNGSRYKETSPNSIADMALVLRKEAKRLQIEPPYHILAVSLGGMVALEWTHLFRPEIAGLVIINTSAKGLTPFYQRLRWQNYQKIVRNLLLSDSVKLKEATIIDLTLNLYPDQLALLKRWIQYAQERPTRRINGLRQLWAASNYTLPLPLPHLPTLILASAKDRLVAYENSLILAKLAGGVAQVHPQAGHELLLDDPAWVLTQLEAWLAPLDG</sequence>
<dbReference type="EMBL" id="MFNE01000035">
    <property type="protein sequence ID" value="OGG94698.1"/>
    <property type="molecule type" value="Genomic_DNA"/>
</dbReference>
<dbReference type="InterPro" id="IPR050471">
    <property type="entry name" value="AB_hydrolase"/>
</dbReference>
<dbReference type="Gene3D" id="3.40.50.1820">
    <property type="entry name" value="alpha/beta hydrolase"/>
    <property type="match status" value="1"/>
</dbReference>
<dbReference type="InterPro" id="IPR000073">
    <property type="entry name" value="AB_hydrolase_1"/>
</dbReference>
<comment type="caution">
    <text evidence="2">The sequence shown here is derived from an EMBL/GenBank/DDBJ whole genome shotgun (WGS) entry which is preliminary data.</text>
</comment>
<organism evidence="2 3">
    <name type="scientific">Candidatus Lambdaproteobacteria bacterium RIFOXYD2_FULL_50_16</name>
    <dbReference type="NCBI Taxonomy" id="1817772"/>
    <lineage>
        <taxon>Bacteria</taxon>
        <taxon>Pseudomonadati</taxon>
        <taxon>Pseudomonadota</taxon>
        <taxon>Candidatus Lambdaproteobacteria</taxon>
    </lineage>
</organism>
<evidence type="ECO:0000313" key="2">
    <source>
        <dbReference type="EMBL" id="OGG94698.1"/>
    </source>
</evidence>
<dbReference type="SUPFAM" id="SSF53474">
    <property type="entry name" value="alpha/beta-Hydrolases"/>
    <property type="match status" value="1"/>
</dbReference>
<protein>
    <recommendedName>
        <fullName evidence="1">AB hydrolase-1 domain-containing protein</fullName>
    </recommendedName>
</protein>
<dbReference type="PANTHER" id="PTHR43433:SF5">
    <property type="entry name" value="AB HYDROLASE-1 DOMAIN-CONTAINING PROTEIN"/>
    <property type="match status" value="1"/>
</dbReference>
<dbReference type="AlphaFoldDB" id="A0A1F6G9F3"/>
<evidence type="ECO:0000313" key="3">
    <source>
        <dbReference type="Proteomes" id="UP000178449"/>
    </source>
</evidence>
<dbReference type="PANTHER" id="PTHR43433">
    <property type="entry name" value="HYDROLASE, ALPHA/BETA FOLD FAMILY PROTEIN"/>
    <property type="match status" value="1"/>
</dbReference>
<name>A0A1F6G9F3_9PROT</name>
<proteinExistence type="predicted"/>
<dbReference type="InterPro" id="IPR029058">
    <property type="entry name" value="AB_hydrolase_fold"/>
</dbReference>
<feature type="domain" description="AB hydrolase-1" evidence="1">
    <location>
        <begin position="10"/>
        <end position="240"/>
    </location>
</feature>
<dbReference type="Pfam" id="PF12697">
    <property type="entry name" value="Abhydrolase_6"/>
    <property type="match status" value="1"/>
</dbReference>
<accession>A0A1F6G9F3</accession>
<reference evidence="2 3" key="1">
    <citation type="journal article" date="2016" name="Nat. Commun.">
        <title>Thousands of microbial genomes shed light on interconnected biogeochemical processes in an aquifer system.</title>
        <authorList>
            <person name="Anantharaman K."/>
            <person name="Brown C.T."/>
            <person name="Hug L.A."/>
            <person name="Sharon I."/>
            <person name="Castelle C.J."/>
            <person name="Probst A.J."/>
            <person name="Thomas B.C."/>
            <person name="Singh A."/>
            <person name="Wilkins M.J."/>
            <person name="Karaoz U."/>
            <person name="Brodie E.L."/>
            <person name="Williams K.H."/>
            <person name="Hubbard S.S."/>
            <person name="Banfield J.F."/>
        </authorList>
    </citation>
    <scope>NUCLEOTIDE SEQUENCE [LARGE SCALE GENOMIC DNA]</scope>
</reference>
<dbReference type="Proteomes" id="UP000178449">
    <property type="component" value="Unassembled WGS sequence"/>
</dbReference>
<evidence type="ECO:0000259" key="1">
    <source>
        <dbReference type="Pfam" id="PF12697"/>
    </source>
</evidence>
<gene>
    <name evidence="2" type="ORF">A2527_05720</name>
</gene>
<dbReference type="STRING" id="1817772.A2527_05720"/>